<keyword evidence="2" id="KW-1185">Reference proteome</keyword>
<evidence type="ECO:0000313" key="2">
    <source>
        <dbReference type="Proteomes" id="UP000789901"/>
    </source>
</evidence>
<evidence type="ECO:0000313" key="1">
    <source>
        <dbReference type="EMBL" id="CAG8564449.1"/>
    </source>
</evidence>
<organism evidence="1 2">
    <name type="scientific">Gigaspora margarita</name>
    <dbReference type="NCBI Taxonomy" id="4874"/>
    <lineage>
        <taxon>Eukaryota</taxon>
        <taxon>Fungi</taxon>
        <taxon>Fungi incertae sedis</taxon>
        <taxon>Mucoromycota</taxon>
        <taxon>Glomeromycotina</taxon>
        <taxon>Glomeromycetes</taxon>
        <taxon>Diversisporales</taxon>
        <taxon>Gigasporaceae</taxon>
        <taxon>Gigaspora</taxon>
    </lineage>
</organism>
<proteinExistence type="predicted"/>
<accession>A0ABN7UEP7</accession>
<protein>
    <submittedName>
        <fullName evidence="1">4097_t:CDS:1</fullName>
    </submittedName>
</protein>
<dbReference type="EMBL" id="CAJVQB010002161">
    <property type="protein sequence ID" value="CAG8564449.1"/>
    <property type="molecule type" value="Genomic_DNA"/>
</dbReference>
<name>A0ABN7UEP7_GIGMA</name>
<sequence length="43" mass="5171">MYFELKKLNRKFYNNNSLQASDKIVYFLESGFKDINHGLIDKK</sequence>
<gene>
    <name evidence="1" type="ORF">GMARGA_LOCUS5178</name>
</gene>
<comment type="caution">
    <text evidence="1">The sequence shown here is derived from an EMBL/GenBank/DDBJ whole genome shotgun (WGS) entry which is preliminary data.</text>
</comment>
<dbReference type="Proteomes" id="UP000789901">
    <property type="component" value="Unassembled WGS sequence"/>
</dbReference>
<reference evidence="1 2" key="1">
    <citation type="submission" date="2021-06" db="EMBL/GenBank/DDBJ databases">
        <authorList>
            <person name="Kallberg Y."/>
            <person name="Tangrot J."/>
            <person name="Rosling A."/>
        </authorList>
    </citation>
    <scope>NUCLEOTIDE SEQUENCE [LARGE SCALE GENOMIC DNA]</scope>
    <source>
        <strain evidence="1 2">120-4 pot B 10/14</strain>
    </source>
</reference>